<dbReference type="HOGENOM" id="CLU_2597654_0_0_2"/>
<dbReference type="InterPro" id="IPR036388">
    <property type="entry name" value="WH-like_DNA-bd_sf"/>
</dbReference>
<evidence type="ECO:0000313" key="1">
    <source>
        <dbReference type="EMBL" id="ACB06872.1"/>
    </source>
</evidence>
<dbReference type="InterPro" id="IPR036390">
    <property type="entry name" value="WH_DNA-bd_sf"/>
</dbReference>
<dbReference type="AlphaFoldDB" id="B1L7P5"/>
<dbReference type="SUPFAM" id="SSF46785">
    <property type="entry name" value="Winged helix' DNA-binding domain"/>
    <property type="match status" value="1"/>
</dbReference>
<dbReference type="Proteomes" id="UP000001686">
    <property type="component" value="Chromosome"/>
</dbReference>
<dbReference type="Gene3D" id="1.10.10.10">
    <property type="entry name" value="Winged helix-like DNA-binding domain superfamily/Winged helix DNA-binding domain"/>
    <property type="match status" value="1"/>
</dbReference>
<organism evidence="1 2">
    <name type="scientific">Korarchaeum cryptofilum (strain OPF8)</name>
    <dbReference type="NCBI Taxonomy" id="374847"/>
    <lineage>
        <taxon>Archaea</taxon>
        <taxon>Thermoproteota</taxon>
        <taxon>Candidatus Korarchaeia</taxon>
        <taxon>Candidatus Korarchaeales</taxon>
        <taxon>Candidatus Korarchaeaceae</taxon>
        <taxon>Candidatus Korarchaeum</taxon>
    </lineage>
</organism>
<gene>
    <name evidence="1" type="ordered locus">Kcr_0112</name>
</gene>
<sequence length="79" mass="8727">MPCSRKSSAKKEVKEKEEVKLDDLSKKILDAMKKLGRPVKCGEIAKELGVPVQQVTGKMRSLVKSGLVKKAEEGTYKLP</sequence>
<dbReference type="KEGG" id="kcr:Kcr_0112"/>
<dbReference type="Pfam" id="PF13412">
    <property type="entry name" value="HTH_24"/>
    <property type="match status" value="1"/>
</dbReference>
<dbReference type="InParanoid" id="B1L7P5"/>
<evidence type="ECO:0000313" key="2">
    <source>
        <dbReference type="Proteomes" id="UP000001686"/>
    </source>
</evidence>
<accession>B1L7P5</accession>
<name>B1L7P5_KORCO</name>
<protein>
    <submittedName>
        <fullName evidence="1">Predicted membrane-associated trancriptional regulator</fullName>
    </submittedName>
</protein>
<dbReference type="EMBL" id="CP000968">
    <property type="protein sequence ID" value="ACB06872.1"/>
    <property type="molecule type" value="Genomic_DNA"/>
</dbReference>
<dbReference type="EnsemblBacteria" id="ACB06872">
    <property type="protein sequence ID" value="ACB06872"/>
    <property type="gene ID" value="Kcr_0112"/>
</dbReference>
<dbReference type="eggNOG" id="arCOG00374">
    <property type="taxonomic scope" value="Archaea"/>
</dbReference>
<keyword evidence="2" id="KW-1185">Reference proteome</keyword>
<dbReference type="GeneID" id="6093401"/>
<proteinExistence type="predicted"/>
<dbReference type="RefSeq" id="WP_012308769.1">
    <property type="nucleotide sequence ID" value="NC_010482.1"/>
</dbReference>
<reference evidence="1 2" key="1">
    <citation type="journal article" date="2008" name="Proc. Natl. Acad. Sci. U.S.A.">
        <title>A korarchaeal genome reveals new insights into the evolution of the Archaea.</title>
        <authorList>
            <person name="Elkins J.G."/>
            <person name="Podar M."/>
            <person name="Graham D.E."/>
            <person name="Makarova K.S."/>
            <person name="Wolf Y."/>
            <person name="Randau L."/>
            <person name="Hedlund B.P."/>
            <person name="Brochier-Armanet C."/>
            <person name="Kunin V."/>
            <person name="Anderson I."/>
            <person name="Lapidus A."/>
            <person name="Goltsman E."/>
            <person name="Barry K."/>
            <person name="Koonin E.V."/>
            <person name="Hugenholtz P."/>
            <person name="Kyrpides N."/>
            <person name="Wanner G."/>
            <person name="Richardson P."/>
            <person name="Keller M."/>
            <person name="Stetter K.O."/>
        </authorList>
    </citation>
    <scope>NUCLEOTIDE SEQUENCE [LARGE SCALE GENOMIC DNA]</scope>
    <source>
        <strain evidence="2">OPF8</strain>
    </source>
</reference>
<dbReference type="STRING" id="374847.Kcr_0112"/>